<dbReference type="InterPro" id="IPR056884">
    <property type="entry name" value="NPHP3-like_N"/>
</dbReference>
<keyword evidence="1" id="KW-0677">Repeat</keyword>
<name>A0AAV9UYT0_9PEZI</name>
<dbReference type="Gene3D" id="3.40.50.300">
    <property type="entry name" value="P-loop containing nucleotide triphosphate hydrolases"/>
    <property type="match status" value="1"/>
</dbReference>
<dbReference type="InterPro" id="IPR027417">
    <property type="entry name" value="P-loop_NTPase"/>
</dbReference>
<keyword evidence="4" id="KW-1185">Reference proteome</keyword>
<comment type="caution">
    <text evidence="3">The sequence shown here is derived from an EMBL/GenBank/DDBJ whole genome shotgun (WGS) entry which is preliminary data.</text>
</comment>
<accession>A0AAV9UYT0</accession>
<feature type="domain" description="Nephrocystin 3-like N-terminal" evidence="2">
    <location>
        <begin position="43"/>
        <end position="218"/>
    </location>
</feature>
<evidence type="ECO:0000259" key="2">
    <source>
        <dbReference type="Pfam" id="PF24883"/>
    </source>
</evidence>
<organism evidence="3 4">
    <name type="scientific">Orbilia brochopaga</name>
    <dbReference type="NCBI Taxonomy" id="3140254"/>
    <lineage>
        <taxon>Eukaryota</taxon>
        <taxon>Fungi</taxon>
        <taxon>Dikarya</taxon>
        <taxon>Ascomycota</taxon>
        <taxon>Pezizomycotina</taxon>
        <taxon>Orbiliomycetes</taxon>
        <taxon>Orbiliales</taxon>
        <taxon>Orbiliaceae</taxon>
        <taxon>Orbilia</taxon>
    </lineage>
</organism>
<dbReference type="EMBL" id="JAVHNQ010000003">
    <property type="protein sequence ID" value="KAK6352792.1"/>
    <property type="molecule type" value="Genomic_DNA"/>
</dbReference>
<proteinExistence type="predicted"/>
<sequence length="577" mass="65568">MGTAEVVATVSNITEYTDCLQSLYFNDISTRRHEIKEPSNANEWLWTNTTFNDWLKQAGVLWISGPPGSGKSVLAKMILNKFTTIVSQGELDLPQVVCGWFYSARLLRAGRSHSLMLRAILHQILSQDKRTFELAKATYRERFSSCRSEVSWDRASLKDLIVAIATSDATPQTLAIVDGIDESEDGSEDDESRTKMLEILSSLAFLKNSRVWLIALSRPLPEIHSEFAACHHIRIDDWNQEDVDRVIVSGIQELREAWPGFKQPTGGKARHQRRDSEGDTVAARRLKPDEEAELEAIQQCLSEKNSGAIMWVILVFAQIKIMLQQKKGFNLTELREMVEQLPVGIEDLYWRIITELGLEDDAEKLKMTRKILLWVIGSQGWGSLQLRDLLDGLAVPENLVHMQGSANPILSNRLQFRDNWNTFFAIMHYHCGPFIEATKPPNNDTVDQPVRLVDMVGEDWTVNLVHQTAKKFLEKSMLLQIEANKATDFVKLECLRYLDIVFPVRKTDYTPFISSSMVRGIRQSEPESFSGLEKLDEIPLPRDAIIRALEDLMNMDTEVRAGTSAKEKSNMLDLIMT</sequence>
<dbReference type="PANTHER" id="PTHR10039:SF5">
    <property type="entry name" value="NACHT DOMAIN-CONTAINING PROTEIN"/>
    <property type="match status" value="1"/>
</dbReference>
<dbReference type="PANTHER" id="PTHR10039">
    <property type="entry name" value="AMELOGENIN"/>
    <property type="match status" value="1"/>
</dbReference>
<dbReference type="Proteomes" id="UP001375240">
    <property type="component" value="Unassembled WGS sequence"/>
</dbReference>
<protein>
    <recommendedName>
        <fullName evidence="2">Nephrocystin 3-like N-terminal domain-containing protein</fullName>
    </recommendedName>
</protein>
<evidence type="ECO:0000256" key="1">
    <source>
        <dbReference type="ARBA" id="ARBA00022737"/>
    </source>
</evidence>
<dbReference type="Pfam" id="PF24883">
    <property type="entry name" value="NPHP3_N"/>
    <property type="match status" value="1"/>
</dbReference>
<dbReference type="SUPFAM" id="SSF52540">
    <property type="entry name" value="P-loop containing nucleoside triphosphate hydrolases"/>
    <property type="match status" value="1"/>
</dbReference>
<evidence type="ECO:0000313" key="3">
    <source>
        <dbReference type="EMBL" id="KAK6352792.1"/>
    </source>
</evidence>
<reference evidence="3 4" key="1">
    <citation type="submission" date="2019-10" db="EMBL/GenBank/DDBJ databases">
        <authorList>
            <person name="Palmer J.M."/>
        </authorList>
    </citation>
    <scope>NUCLEOTIDE SEQUENCE [LARGE SCALE GENOMIC DNA]</scope>
    <source>
        <strain evidence="3 4">TWF696</strain>
    </source>
</reference>
<gene>
    <name evidence="3" type="ORF">TWF696_004795</name>
</gene>
<evidence type="ECO:0000313" key="4">
    <source>
        <dbReference type="Proteomes" id="UP001375240"/>
    </source>
</evidence>
<dbReference type="AlphaFoldDB" id="A0AAV9UYT0"/>